<feature type="compositionally biased region" description="Low complexity" evidence="1">
    <location>
        <begin position="243"/>
        <end position="260"/>
    </location>
</feature>
<sequence>MNLRGPSITAFLQQAEANLALLSLQLSDKSTGSYGSSRGEQSRRFVSSDARRQAQEEGQEAAHLRRPTAGRAKPFPFRRRALGEKVNSEEEGEVLEQLSVQARTLLGFERRIQALERPHRVSGFVDPGSPALPSHSGAETASGRPLKPGDDWREELRETAKSLVQELGETLRCELADAEQRLRSICGECQNLEKLGGKFGLSVDSEAAAEPPQPQSRQGSFCSASSSEQREAAASGRRPGGEAAPASTTSTPATSTTQPTEDNSRNCPPTTPPPEAASALAVSRATPGARTTGSQIVIRNCCCCFCCRCRCCYCKYQIDELQRPRHHDEGCEPEL</sequence>
<dbReference type="EMBL" id="CAJNNV010025102">
    <property type="protein sequence ID" value="CAE8612245.1"/>
    <property type="molecule type" value="Genomic_DNA"/>
</dbReference>
<dbReference type="AlphaFoldDB" id="A0A813FCL6"/>
<comment type="caution">
    <text evidence="2">The sequence shown here is derived from an EMBL/GenBank/DDBJ whole genome shotgun (WGS) entry which is preliminary data.</text>
</comment>
<organism evidence="2 3">
    <name type="scientific">Polarella glacialis</name>
    <name type="common">Dinoflagellate</name>
    <dbReference type="NCBI Taxonomy" id="89957"/>
    <lineage>
        <taxon>Eukaryota</taxon>
        <taxon>Sar</taxon>
        <taxon>Alveolata</taxon>
        <taxon>Dinophyceae</taxon>
        <taxon>Suessiales</taxon>
        <taxon>Suessiaceae</taxon>
        <taxon>Polarella</taxon>
    </lineage>
</organism>
<name>A0A813FCL6_POLGL</name>
<feature type="compositionally biased region" description="Polar residues" evidence="1">
    <location>
        <begin position="30"/>
        <end position="39"/>
    </location>
</feature>
<feature type="compositionally biased region" description="Low complexity" evidence="1">
    <location>
        <begin position="223"/>
        <end position="235"/>
    </location>
</feature>
<evidence type="ECO:0000313" key="3">
    <source>
        <dbReference type="Proteomes" id="UP000654075"/>
    </source>
</evidence>
<reference evidence="2" key="1">
    <citation type="submission" date="2021-02" db="EMBL/GenBank/DDBJ databases">
        <authorList>
            <person name="Dougan E. K."/>
            <person name="Rhodes N."/>
            <person name="Thang M."/>
            <person name="Chan C."/>
        </authorList>
    </citation>
    <scope>NUCLEOTIDE SEQUENCE</scope>
</reference>
<gene>
    <name evidence="2" type="ORF">PGLA1383_LOCUS30043</name>
</gene>
<feature type="region of interest" description="Disordered" evidence="1">
    <location>
        <begin position="30"/>
        <end position="78"/>
    </location>
</feature>
<evidence type="ECO:0000256" key="1">
    <source>
        <dbReference type="SAM" id="MobiDB-lite"/>
    </source>
</evidence>
<feature type="region of interest" description="Disordered" evidence="1">
    <location>
        <begin position="121"/>
        <end position="151"/>
    </location>
</feature>
<feature type="compositionally biased region" description="Basic and acidic residues" evidence="1">
    <location>
        <begin position="49"/>
        <end position="63"/>
    </location>
</feature>
<evidence type="ECO:0000313" key="2">
    <source>
        <dbReference type="EMBL" id="CAE8612245.1"/>
    </source>
</evidence>
<feature type="region of interest" description="Disordered" evidence="1">
    <location>
        <begin position="206"/>
        <end position="283"/>
    </location>
</feature>
<proteinExistence type="predicted"/>
<keyword evidence="3" id="KW-1185">Reference proteome</keyword>
<dbReference type="Proteomes" id="UP000654075">
    <property type="component" value="Unassembled WGS sequence"/>
</dbReference>
<accession>A0A813FCL6</accession>
<protein>
    <submittedName>
        <fullName evidence="2">Uncharacterized protein</fullName>
    </submittedName>
</protein>